<keyword evidence="2" id="KW-1185">Reference proteome</keyword>
<evidence type="ECO:0000313" key="1">
    <source>
        <dbReference type="EMBL" id="KAI8439194.1"/>
    </source>
</evidence>
<name>A0ACC0KS93_CHOFU</name>
<evidence type="ECO:0000313" key="2">
    <source>
        <dbReference type="Proteomes" id="UP001064048"/>
    </source>
</evidence>
<sequence>MRVSWSVVESVKECAWQTVYCGLDVCNRYAAAQHLLAQPYPIFDVVIAAPSHSRQSRRSVRVHVVVHVVVLLQERAHAHGHAARRSSTSTHIDSFTDLGLHDKNISTRNESFSDHGFHDKHIEVEGFIWRVATKVACML</sequence>
<organism evidence="1 2">
    <name type="scientific">Choristoneura fumiferana</name>
    <name type="common">Spruce budworm moth</name>
    <name type="synonym">Archips fumiferana</name>
    <dbReference type="NCBI Taxonomy" id="7141"/>
    <lineage>
        <taxon>Eukaryota</taxon>
        <taxon>Metazoa</taxon>
        <taxon>Ecdysozoa</taxon>
        <taxon>Arthropoda</taxon>
        <taxon>Hexapoda</taxon>
        <taxon>Insecta</taxon>
        <taxon>Pterygota</taxon>
        <taxon>Neoptera</taxon>
        <taxon>Endopterygota</taxon>
        <taxon>Lepidoptera</taxon>
        <taxon>Glossata</taxon>
        <taxon>Ditrysia</taxon>
        <taxon>Tortricoidea</taxon>
        <taxon>Tortricidae</taxon>
        <taxon>Tortricinae</taxon>
        <taxon>Choristoneura</taxon>
    </lineage>
</organism>
<accession>A0ACC0KS93</accession>
<comment type="caution">
    <text evidence="1">The sequence shown here is derived from an EMBL/GenBank/DDBJ whole genome shotgun (WGS) entry which is preliminary data.</text>
</comment>
<gene>
    <name evidence="1" type="ORF">MSG28_013040</name>
</gene>
<reference evidence="1 2" key="1">
    <citation type="journal article" date="2022" name="Genome Biol. Evol.">
        <title>The Spruce Budworm Genome: Reconstructing the Evolutionary History of Antifreeze Proteins.</title>
        <authorList>
            <person name="Beliveau C."/>
            <person name="Gagne P."/>
            <person name="Picq S."/>
            <person name="Vernygora O."/>
            <person name="Keeling C.I."/>
            <person name="Pinkney K."/>
            <person name="Doucet D."/>
            <person name="Wen F."/>
            <person name="Johnston J.S."/>
            <person name="Maaroufi H."/>
            <person name="Boyle B."/>
            <person name="Laroche J."/>
            <person name="Dewar K."/>
            <person name="Juretic N."/>
            <person name="Blackburn G."/>
            <person name="Nisole A."/>
            <person name="Brunet B."/>
            <person name="Brandao M."/>
            <person name="Lumley L."/>
            <person name="Duan J."/>
            <person name="Quan G."/>
            <person name="Lucarotti C.J."/>
            <person name="Roe A.D."/>
            <person name="Sperling F.A.H."/>
            <person name="Levesque R.C."/>
            <person name="Cusson M."/>
        </authorList>
    </citation>
    <scope>NUCLEOTIDE SEQUENCE [LARGE SCALE GENOMIC DNA]</scope>
    <source>
        <strain evidence="1">Glfc:IPQL:Cfum</strain>
    </source>
</reference>
<proteinExistence type="predicted"/>
<dbReference type="EMBL" id="CM046123">
    <property type="protein sequence ID" value="KAI8439194.1"/>
    <property type="molecule type" value="Genomic_DNA"/>
</dbReference>
<dbReference type="Proteomes" id="UP001064048">
    <property type="component" value="Chromosome 23"/>
</dbReference>
<protein>
    <submittedName>
        <fullName evidence="1">Uncharacterized protein</fullName>
    </submittedName>
</protein>